<sequence>MTQLMNRTADPYCGKQWAPWQATATATGRYYTYSLADGKTSGTVTLPTGSQVPAGDWVLTVYAEDWKSPKIGLSDGSALPTLSDTTTRWQVVRFRNTTAQNVLIWLGEGQSSVTPKLFGYYTYSDWQYLRNKLGLYHFAGDTMPLT</sequence>
<protein>
    <submittedName>
        <fullName evidence="1">Uncharacterized protein</fullName>
    </submittedName>
</protein>
<dbReference type="RefSeq" id="WP_241512844.1">
    <property type="nucleotide sequence ID" value="NZ_JAFEJT020000004.1"/>
</dbReference>
<dbReference type="EMBL" id="JAFEJT020000004">
    <property type="protein sequence ID" value="MCH9275011.1"/>
    <property type="molecule type" value="Genomic_DNA"/>
</dbReference>
<proteinExistence type="predicted"/>
<accession>A0ABS9VSE8</accession>
<gene>
    <name evidence="1" type="ORF">JS533_001740</name>
</gene>
<reference evidence="1 2" key="2">
    <citation type="journal article" date="2021" name="Syst. Appl. Microbiol.">
        <title>Phylogenetic classification of ten novel species belonging to the genus Bifidobacterium comprising B. phasiani sp. nov., B. pongonis sp. nov., B. saguinibicoloris sp. nov., B. colobi sp. nov., B. simiiventris sp. nov., B. santillanense sp. nov., B. miconis sp. nov., B. amazonense sp. nov., B. pluvialisilvae sp. nov., and B. miconisargentati sp. nov.</title>
        <authorList>
            <person name="Lugli G.A."/>
            <person name="Calvete-Torre I."/>
            <person name="Alessandri G."/>
            <person name="Milani C."/>
            <person name="Turroni F."/>
            <person name="Laiolo P."/>
            <person name="Ossiprandi M.C."/>
            <person name="Margolles A."/>
            <person name="Ruiz L."/>
            <person name="Ventura M."/>
        </authorList>
    </citation>
    <scope>NUCLEOTIDE SEQUENCE [LARGE SCALE GENOMIC DNA]</scope>
    <source>
        <strain evidence="1 2">MA1</strain>
    </source>
</reference>
<keyword evidence="2" id="KW-1185">Reference proteome</keyword>
<name>A0ABS9VSE8_9BIFI</name>
<dbReference type="Proteomes" id="UP000710815">
    <property type="component" value="Unassembled WGS sequence"/>
</dbReference>
<comment type="caution">
    <text evidence="1">The sequence shown here is derived from an EMBL/GenBank/DDBJ whole genome shotgun (WGS) entry which is preliminary data.</text>
</comment>
<organism evidence="1 2">
    <name type="scientific">Bifidobacterium amazonense</name>
    <dbReference type="NCBI Taxonomy" id="2809027"/>
    <lineage>
        <taxon>Bacteria</taxon>
        <taxon>Bacillati</taxon>
        <taxon>Actinomycetota</taxon>
        <taxon>Actinomycetes</taxon>
        <taxon>Bifidobacteriales</taxon>
        <taxon>Bifidobacteriaceae</taxon>
        <taxon>Bifidobacterium</taxon>
    </lineage>
</organism>
<evidence type="ECO:0000313" key="1">
    <source>
        <dbReference type="EMBL" id="MCH9275011.1"/>
    </source>
</evidence>
<reference evidence="1 2" key="1">
    <citation type="journal article" date="2021" name="Environ. Microbiol.">
        <title>Genetic insights into the dark matter of the mammalian gut microbiota through targeted genome reconstruction.</title>
        <authorList>
            <person name="Lugli G.A."/>
            <person name="Alessandri G."/>
            <person name="Milani C."/>
            <person name="Viappiani A."/>
            <person name="Fontana F."/>
            <person name="Tarracchini C."/>
            <person name="Mancabelli L."/>
            <person name="Argentini C."/>
            <person name="Ruiz L."/>
            <person name="Margolles A."/>
            <person name="van Sinderen D."/>
            <person name="Turroni F."/>
            <person name="Ventura M."/>
        </authorList>
    </citation>
    <scope>NUCLEOTIDE SEQUENCE [LARGE SCALE GENOMIC DNA]</scope>
    <source>
        <strain evidence="1 2">MA1</strain>
    </source>
</reference>
<evidence type="ECO:0000313" key="2">
    <source>
        <dbReference type="Proteomes" id="UP000710815"/>
    </source>
</evidence>